<organism evidence="1">
    <name type="scientific">freshwater metagenome</name>
    <dbReference type="NCBI Taxonomy" id="449393"/>
    <lineage>
        <taxon>unclassified sequences</taxon>
        <taxon>metagenomes</taxon>
        <taxon>ecological metagenomes</taxon>
    </lineage>
</organism>
<dbReference type="SUPFAM" id="SSF53822">
    <property type="entry name" value="Periplasmic binding protein-like I"/>
    <property type="match status" value="1"/>
</dbReference>
<proteinExistence type="predicted"/>
<dbReference type="AlphaFoldDB" id="A0A6J5ZZ10"/>
<protein>
    <submittedName>
        <fullName evidence="1">Unannotated protein</fullName>
    </submittedName>
</protein>
<dbReference type="EMBL" id="CAESAN010000195">
    <property type="protein sequence ID" value="CAB4347345.1"/>
    <property type="molecule type" value="Genomic_DNA"/>
</dbReference>
<name>A0A6J5ZZ10_9ZZZZ</name>
<dbReference type="Gene3D" id="3.40.50.2300">
    <property type="match status" value="1"/>
</dbReference>
<reference evidence="1" key="1">
    <citation type="submission" date="2020-05" db="EMBL/GenBank/DDBJ databases">
        <authorList>
            <person name="Chiriac C."/>
            <person name="Salcher M."/>
            <person name="Ghai R."/>
            <person name="Kavagutti S V."/>
        </authorList>
    </citation>
    <scope>NUCLEOTIDE SEQUENCE</scope>
</reference>
<dbReference type="InterPro" id="IPR028082">
    <property type="entry name" value="Peripla_BP_I"/>
</dbReference>
<sequence>MTENLSASAQDALLVTTPAPSSSDLTAFGKSVARRYRAVFGSEPGVSGLYGYEAMAAVLDSIRRAGVNGNNRDSVIASFRAIRNRRSVLGRYSITSSGDSTLSAFTVSQVRGGRLVASSSLTAAANGK</sequence>
<gene>
    <name evidence="1" type="ORF">UFOPK3547_01650</name>
</gene>
<evidence type="ECO:0000313" key="1">
    <source>
        <dbReference type="EMBL" id="CAB4347345.1"/>
    </source>
</evidence>
<accession>A0A6J5ZZ10</accession>